<dbReference type="Proteomes" id="UP000433577">
    <property type="component" value="Chromosome 3"/>
</dbReference>
<accession>A0A7Z2JJF3</accession>
<organism evidence="1 2">
    <name type="scientific">Paraburkholderia acidisoli</name>
    <dbReference type="NCBI Taxonomy" id="2571748"/>
    <lineage>
        <taxon>Bacteria</taxon>
        <taxon>Pseudomonadati</taxon>
        <taxon>Pseudomonadota</taxon>
        <taxon>Betaproteobacteria</taxon>
        <taxon>Burkholderiales</taxon>
        <taxon>Burkholderiaceae</taxon>
        <taxon>Paraburkholderia</taxon>
    </lineage>
</organism>
<keyword evidence="2" id="KW-1185">Reference proteome</keyword>
<dbReference type="OrthoDB" id="8216219at2"/>
<dbReference type="PANTHER" id="PTHR30632:SF11">
    <property type="entry name" value="BLR4797 PROTEIN"/>
    <property type="match status" value="1"/>
</dbReference>
<proteinExistence type="predicted"/>
<dbReference type="GO" id="GO:0030973">
    <property type="term" value="F:molybdate ion binding"/>
    <property type="evidence" value="ECO:0007669"/>
    <property type="project" value="TreeGrafter"/>
</dbReference>
<reference evidence="1 2" key="1">
    <citation type="submission" date="2019-12" db="EMBL/GenBank/DDBJ databases">
        <title>Paraburkholderia acidiphila 7Q-K02 sp. nov and Paraburkholderia acidisoli DHF22 sp. nov., two strains isolated from forest soil.</title>
        <authorList>
            <person name="Gao Z."/>
            <person name="Qiu L."/>
        </authorList>
    </citation>
    <scope>NUCLEOTIDE SEQUENCE [LARGE SCALE GENOMIC DNA]</scope>
    <source>
        <strain evidence="1 2">DHF22</strain>
    </source>
</reference>
<dbReference type="GO" id="GO:0015689">
    <property type="term" value="P:molybdate ion transport"/>
    <property type="evidence" value="ECO:0007669"/>
    <property type="project" value="TreeGrafter"/>
</dbReference>
<evidence type="ECO:0000313" key="2">
    <source>
        <dbReference type="Proteomes" id="UP000433577"/>
    </source>
</evidence>
<dbReference type="RefSeq" id="WP_158955626.1">
    <property type="nucleotide sequence ID" value="NZ_CP046915.1"/>
</dbReference>
<evidence type="ECO:0000313" key="1">
    <source>
        <dbReference type="EMBL" id="QGZ65315.1"/>
    </source>
</evidence>
<dbReference type="EMBL" id="CP046915">
    <property type="protein sequence ID" value="QGZ65315.1"/>
    <property type="molecule type" value="Genomic_DNA"/>
</dbReference>
<dbReference type="AlphaFoldDB" id="A0A7Z2JJF3"/>
<name>A0A7Z2JJF3_9BURK</name>
<protein>
    <submittedName>
        <fullName evidence="1">Solute-binding protein</fullName>
    </submittedName>
</protein>
<dbReference type="Pfam" id="PF13531">
    <property type="entry name" value="SBP_bac_11"/>
    <property type="match status" value="1"/>
</dbReference>
<dbReference type="KEGG" id="pacs:FAZ98_26470"/>
<dbReference type="InterPro" id="IPR050682">
    <property type="entry name" value="ModA/WtpA"/>
</dbReference>
<dbReference type="SUPFAM" id="SSF53850">
    <property type="entry name" value="Periplasmic binding protein-like II"/>
    <property type="match status" value="1"/>
</dbReference>
<gene>
    <name evidence="1" type="ORF">FAZ98_26470</name>
</gene>
<dbReference type="Gene3D" id="3.40.190.10">
    <property type="entry name" value="Periplasmic binding protein-like II"/>
    <property type="match status" value="2"/>
</dbReference>
<dbReference type="PANTHER" id="PTHR30632">
    <property type="entry name" value="MOLYBDATE-BINDING PERIPLASMIC PROTEIN"/>
    <property type="match status" value="1"/>
</dbReference>
<sequence>MTQHSPLTGISSMATRLVLADLVQAWQAQGGAPVQIESVGGVEAARRVTEGEAFDLVILADDALAKLASAGHVDLATRVDLARSAIAFAVRAGTPHPDLSRDEAVRAAVLAARRVGYSTGPSGTHLSKLLERWGIAQEMASRLVQARPGVPVASLVAQGEVDLGLQQVSELVNVDGVEIVAALPATVQRVTTFSAACAATSPEARRALAAAFLAFAAAPANDAIRERHGMEAPLRA</sequence>